<dbReference type="Proteomes" id="UP000257109">
    <property type="component" value="Unassembled WGS sequence"/>
</dbReference>
<reference evidence="2" key="1">
    <citation type="submission" date="2018-05" db="EMBL/GenBank/DDBJ databases">
        <title>Draft genome of Mucuna pruriens seed.</title>
        <authorList>
            <person name="Nnadi N.E."/>
            <person name="Vos R."/>
            <person name="Hasami M.H."/>
            <person name="Devisetty U.K."/>
            <person name="Aguiy J.C."/>
        </authorList>
    </citation>
    <scope>NUCLEOTIDE SEQUENCE [LARGE SCALE GENOMIC DNA]</scope>
    <source>
        <strain evidence="2">JCA_2017</strain>
    </source>
</reference>
<evidence type="ECO:0000313" key="2">
    <source>
        <dbReference type="EMBL" id="RDX58165.1"/>
    </source>
</evidence>
<dbReference type="AlphaFoldDB" id="A0A371E040"/>
<accession>A0A371E040</accession>
<name>A0A371E040_MUCPR</name>
<feature type="compositionally biased region" description="Basic and acidic residues" evidence="1">
    <location>
        <begin position="24"/>
        <end position="51"/>
    </location>
</feature>
<evidence type="ECO:0000313" key="3">
    <source>
        <dbReference type="Proteomes" id="UP000257109"/>
    </source>
</evidence>
<feature type="compositionally biased region" description="Polar residues" evidence="1">
    <location>
        <begin position="52"/>
        <end position="66"/>
    </location>
</feature>
<sequence>MNDVSSIMCVNKALRIAVSCNVGRKREREGATHHEPIVPGHQVERDRETRANQDPNPVPSYQGTISTISGGDASRELMMFERIRYARTVMVVRADAPCPRDLVISFSDEDYKDMLPLQNDPMVISVIVVSYKVERVEIRGTIEIETTFGTRLNARTILVTFTITNASASYNVILGCPTLDRL</sequence>
<organism evidence="2 3">
    <name type="scientific">Mucuna pruriens</name>
    <name type="common">Velvet bean</name>
    <name type="synonym">Dolichos pruriens</name>
    <dbReference type="NCBI Taxonomy" id="157652"/>
    <lineage>
        <taxon>Eukaryota</taxon>
        <taxon>Viridiplantae</taxon>
        <taxon>Streptophyta</taxon>
        <taxon>Embryophyta</taxon>
        <taxon>Tracheophyta</taxon>
        <taxon>Spermatophyta</taxon>
        <taxon>Magnoliopsida</taxon>
        <taxon>eudicotyledons</taxon>
        <taxon>Gunneridae</taxon>
        <taxon>Pentapetalae</taxon>
        <taxon>rosids</taxon>
        <taxon>fabids</taxon>
        <taxon>Fabales</taxon>
        <taxon>Fabaceae</taxon>
        <taxon>Papilionoideae</taxon>
        <taxon>50 kb inversion clade</taxon>
        <taxon>NPAAA clade</taxon>
        <taxon>indigoferoid/millettioid clade</taxon>
        <taxon>Phaseoleae</taxon>
        <taxon>Mucuna</taxon>
    </lineage>
</organism>
<proteinExistence type="predicted"/>
<keyword evidence="3" id="KW-1185">Reference proteome</keyword>
<protein>
    <submittedName>
        <fullName evidence="2">Uncharacterized protein</fullName>
    </submittedName>
</protein>
<feature type="region of interest" description="Disordered" evidence="1">
    <location>
        <begin position="24"/>
        <end position="66"/>
    </location>
</feature>
<comment type="caution">
    <text evidence="2">The sequence shown here is derived from an EMBL/GenBank/DDBJ whole genome shotgun (WGS) entry which is preliminary data.</text>
</comment>
<feature type="non-terminal residue" evidence="2">
    <location>
        <position position="1"/>
    </location>
</feature>
<dbReference type="OrthoDB" id="1459162at2759"/>
<dbReference type="EMBL" id="QJKJ01017768">
    <property type="protein sequence ID" value="RDX58165.1"/>
    <property type="molecule type" value="Genomic_DNA"/>
</dbReference>
<gene>
    <name evidence="2" type="ORF">CR513_62542</name>
</gene>
<evidence type="ECO:0000256" key="1">
    <source>
        <dbReference type="SAM" id="MobiDB-lite"/>
    </source>
</evidence>